<name>A0ABS6IRX7_9HYPH</name>
<dbReference type="InterPro" id="IPR006680">
    <property type="entry name" value="Amidohydro-rel"/>
</dbReference>
<sequence length="510" mass="54941">MAKKPNTPMTVIRGGRVVDIKGHSAPKADILVKGDTIVEIGAKVAAPDSATVIDASGKLLHPGLINGHTHSHGNLAKGMVDRVTLELLLTASPYMSGARTLEDKYLSSLIGAAEMVMKGCTAAYDLAAEFPMPTAEGLAAIGQAYADMGMRAMLAPMVADTSFFQAIPGLMDQLPPSLQKEVEAYRFSPYKASVKQMKKALHGWKLDGQGVHLAVAPTIPHHCSKEFLLACLRLARDYDTGLHSHVSESKVQVIAGYKLYGTSLTAYMDSLGLVGPKFTVGHGVWLDGDDMKLLGDKGASVSHNPGSNMVLGNGIADMRGMLDAKVNVGIGTDGASCSDNQNMYENMRLASMVSKVQGPDNRKWIRTEEVLHAATAGSARALGLGEKIGKIEVGYKADIVFLDLGHINWIPCNDPTNQIVHTEDGSAVESVMIAGRMVLEDRKLLNVDMVQLARLAEKARERLDRGRKPAKALYDKLEKVVNTFCPGLAKQPLHIDRFGGSHHHGYHHHH</sequence>
<evidence type="ECO:0000256" key="1">
    <source>
        <dbReference type="ARBA" id="ARBA00006745"/>
    </source>
</evidence>
<dbReference type="Proteomes" id="UP000727907">
    <property type="component" value="Unassembled WGS sequence"/>
</dbReference>
<organism evidence="4 5">
    <name type="scientific">Reyranella humidisoli</name>
    <dbReference type="NCBI Taxonomy" id="2849149"/>
    <lineage>
        <taxon>Bacteria</taxon>
        <taxon>Pseudomonadati</taxon>
        <taxon>Pseudomonadota</taxon>
        <taxon>Alphaproteobacteria</taxon>
        <taxon>Hyphomicrobiales</taxon>
        <taxon>Reyranellaceae</taxon>
        <taxon>Reyranella</taxon>
    </lineage>
</organism>
<dbReference type="RefSeq" id="WP_216965954.1">
    <property type="nucleotide sequence ID" value="NZ_JAHOPB010000003.1"/>
</dbReference>
<evidence type="ECO:0000313" key="4">
    <source>
        <dbReference type="EMBL" id="MBU8876784.1"/>
    </source>
</evidence>
<keyword evidence="2" id="KW-0378">Hydrolase</keyword>
<evidence type="ECO:0000313" key="5">
    <source>
        <dbReference type="Proteomes" id="UP000727907"/>
    </source>
</evidence>
<proteinExistence type="inferred from homology"/>
<evidence type="ECO:0000259" key="3">
    <source>
        <dbReference type="Pfam" id="PF01979"/>
    </source>
</evidence>
<dbReference type="Pfam" id="PF01979">
    <property type="entry name" value="Amidohydro_1"/>
    <property type="match status" value="1"/>
</dbReference>
<dbReference type="PANTHER" id="PTHR43794:SF11">
    <property type="entry name" value="AMIDOHYDROLASE-RELATED DOMAIN-CONTAINING PROTEIN"/>
    <property type="match status" value="1"/>
</dbReference>
<comment type="caution">
    <text evidence="4">The sequence shown here is derived from an EMBL/GenBank/DDBJ whole genome shotgun (WGS) entry which is preliminary data.</text>
</comment>
<dbReference type="PANTHER" id="PTHR43794">
    <property type="entry name" value="AMINOHYDROLASE SSNA-RELATED"/>
    <property type="match status" value="1"/>
</dbReference>
<reference evidence="4 5" key="1">
    <citation type="submission" date="2021-06" db="EMBL/GenBank/DDBJ databases">
        <authorList>
            <person name="Lee D.H."/>
        </authorList>
    </citation>
    <scope>NUCLEOTIDE SEQUENCE [LARGE SCALE GENOMIC DNA]</scope>
    <source>
        <strain evidence="4 5">MMS21-HV4-11</strain>
    </source>
</reference>
<evidence type="ECO:0000256" key="2">
    <source>
        <dbReference type="ARBA" id="ARBA00022801"/>
    </source>
</evidence>
<feature type="domain" description="Amidohydrolase-related" evidence="3">
    <location>
        <begin position="60"/>
        <end position="438"/>
    </location>
</feature>
<protein>
    <submittedName>
        <fullName evidence="4">Amidohydrolase family protein</fullName>
    </submittedName>
</protein>
<keyword evidence="5" id="KW-1185">Reference proteome</keyword>
<comment type="similarity">
    <text evidence="1">Belongs to the metallo-dependent hydrolases superfamily. ATZ/TRZ family.</text>
</comment>
<dbReference type="EMBL" id="JAHOPB010000003">
    <property type="protein sequence ID" value="MBU8876784.1"/>
    <property type="molecule type" value="Genomic_DNA"/>
</dbReference>
<gene>
    <name evidence="4" type="ORF">KQ910_23620</name>
</gene>
<dbReference type="InterPro" id="IPR050287">
    <property type="entry name" value="MTA/SAH_deaminase"/>
</dbReference>
<accession>A0ABS6IRX7</accession>